<dbReference type="CDD" id="cd05195">
    <property type="entry name" value="enoyl_red"/>
    <property type="match status" value="1"/>
</dbReference>
<reference evidence="12 13" key="1">
    <citation type="submission" date="2023-01" db="EMBL/GenBank/DDBJ databases">
        <title>Analysis of 21 Apiospora genomes using comparative genomics revels a genus with tremendous synthesis potential of carbohydrate active enzymes and secondary metabolites.</title>
        <authorList>
            <person name="Sorensen T."/>
        </authorList>
    </citation>
    <scope>NUCLEOTIDE SEQUENCE [LARGE SCALE GENOMIC DNA]</scope>
    <source>
        <strain evidence="12 13">CBS 24483</strain>
    </source>
</reference>
<dbReference type="RefSeq" id="XP_066696619.1">
    <property type="nucleotide sequence ID" value="XM_066847128.1"/>
</dbReference>
<dbReference type="Pfam" id="PF00698">
    <property type="entry name" value="Acyl_transf_1"/>
    <property type="match status" value="1"/>
</dbReference>
<feature type="domain" description="PKS/mFAS DH" evidence="11">
    <location>
        <begin position="995"/>
        <end position="1311"/>
    </location>
</feature>
<dbReference type="PROSITE" id="PS52019">
    <property type="entry name" value="PKS_MFAS_DH"/>
    <property type="match status" value="1"/>
</dbReference>
<dbReference type="Gene3D" id="3.40.47.10">
    <property type="match status" value="1"/>
</dbReference>
<keyword evidence="7" id="KW-0012">Acyltransferase</keyword>
<organism evidence="12 13">
    <name type="scientific">Apiospora aurea</name>
    <dbReference type="NCBI Taxonomy" id="335848"/>
    <lineage>
        <taxon>Eukaryota</taxon>
        <taxon>Fungi</taxon>
        <taxon>Dikarya</taxon>
        <taxon>Ascomycota</taxon>
        <taxon>Pezizomycotina</taxon>
        <taxon>Sordariomycetes</taxon>
        <taxon>Xylariomycetidae</taxon>
        <taxon>Amphisphaeriales</taxon>
        <taxon>Apiosporaceae</taxon>
        <taxon>Apiospora</taxon>
    </lineage>
</organism>
<dbReference type="InterPro" id="IPR009081">
    <property type="entry name" value="PP-bd_ACP"/>
</dbReference>
<evidence type="ECO:0000256" key="2">
    <source>
        <dbReference type="ARBA" id="ARBA00022553"/>
    </source>
</evidence>
<dbReference type="InterPro" id="IPR016035">
    <property type="entry name" value="Acyl_Trfase/lysoPLipase"/>
</dbReference>
<dbReference type="InterPro" id="IPR042104">
    <property type="entry name" value="PKS_dehydratase_sf"/>
</dbReference>
<dbReference type="Pfam" id="PF08659">
    <property type="entry name" value="KR"/>
    <property type="match status" value="1"/>
</dbReference>
<evidence type="ECO:0000256" key="4">
    <source>
        <dbReference type="ARBA" id="ARBA00022857"/>
    </source>
</evidence>
<feature type="domain" description="Carrier" evidence="9">
    <location>
        <begin position="2376"/>
        <end position="2454"/>
    </location>
</feature>
<evidence type="ECO:0000256" key="7">
    <source>
        <dbReference type="ARBA" id="ARBA00023315"/>
    </source>
</evidence>
<feature type="active site" description="Proton acceptor; for dehydratase activity" evidence="8">
    <location>
        <position position="1027"/>
    </location>
</feature>
<evidence type="ECO:0000256" key="5">
    <source>
        <dbReference type="ARBA" id="ARBA00023002"/>
    </source>
</evidence>
<dbReference type="InterPro" id="IPR013154">
    <property type="entry name" value="ADH-like_N"/>
</dbReference>
<evidence type="ECO:0000256" key="3">
    <source>
        <dbReference type="ARBA" id="ARBA00022679"/>
    </source>
</evidence>
<dbReference type="InterPro" id="IPR050091">
    <property type="entry name" value="PKS_NRPS_Biosynth_Enz"/>
</dbReference>
<dbReference type="InterPro" id="IPR018201">
    <property type="entry name" value="Ketoacyl_synth_AS"/>
</dbReference>
<dbReference type="SUPFAM" id="SSF53901">
    <property type="entry name" value="Thiolase-like"/>
    <property type="match status" value="1"/>
</dbReference>
<dbReference type="SMART" id="SM00825">
    <property type="entry name" value="PKS_KS"/>
    <property type="match status" value="1"/>
</dbReference>
<dbReference type="SUPFAM" id="SSF50129">
    <property type="entry name" value="GroES-like"/>
    <property type="match status" value="1"/>
</dbReference>
<dbReference type="CDD" id="cd00833">
    <property type="entry name" value="PKS"/>
    <property type="match status" value="1"/>
</dbReference>
<dbReference type="InterPro" id="IPR001227">
    <property type="entry name" value="Ac_transferase_dom_sf"/>
</dbReference>
<evidence type="ECO:0000256" key="6">
    <source>
        <dbReference type="ARBA" id="ARBA00023268"/>
    </source>
</evidence>
<dbReference type="Gene3D" id="3.90.180.10">
    <property type="entry name" value="Medium-chain alcohol dehydrogenases, catalytic domain"/>
    <property type="match status" value="1"/>
</dbReference>
<dbReference type="Proteomes" id="UP001391051">
    <property type="component" value="Unassembled WGS sequence"/>
</dbReference>
<name>A0ABR1Q3P1_9PEZI</name>
<evidence type="ECO:0000256" key="8">
    <source>
        <dbReference type="PROSITE-ProRule" id="PRU01363"/>
    </source>
</evidence>
<dbReference type="SMART" id="SM00826">
    <property type="entry name" value="PKS_DH"/>
    <property type="match status" value="1"/>
</dbReference>
<dbReference type="PANTHER" id="PTHR43775:SF50">
    <property type="entry name" value="HIGHLY REDUCING POLYKETIDE SYNTHASE SRDA"/>
    <property type="match status" value="1"/>
</dbReference>
<feature type="domain" description="Ketosynthase family 3 (KS3)" evidence="10">
    <location>
        <begin position="50"/>
        <end position="494"/>
    </location>
</feature>
<protein>
    <submittedName>
        <fullName evidence="12">Polyketide synthase</fullName>
    </submittedName>
</protein>
<dbReference type="SUPFAM" id="SSF47336">
    <property type="entry name" value="ACP-like"/>
    <property type="match status" value="1"/>
</dbReference>
<accession>A0ABR1Q3P1</accession>
<dbReference type="GeneID" id="92080190"/>
<dbReference type="InterPro" id="IPR049551">
    <property type="entry name" value="PKS_DH_C"/>
</dbReference>
<proteinExistence type="predicted"/>
<dbReference type="Pfam" id="PF23114">
    <property type="entry name" value="NAD-bd_HRPKS_sdrA"/>
    <property type="match status" value="1"/>
</dbReference>
<dbReference type="InterPro" id="IPR016039">
    <property type="entry name" value="Thiolase-like"/>
</dbReference>
<dbReference type="SUPFAM" id="SSF55048">
    <property type="entry name" value="Probable ACP-binding domain of malonyl-CoA ACP transacylase"/>
    <property type="match status" value="1"/>
</dbReference>
<feature type="region of interest" description="C-terminal hotdog fold" evidence="8">
    <location>
        <begin position="1153"/>
        <end position="1311"/>
    </location>
</feature>
<evidence type="ECO:0000313" key="12">
    <source>
        <dbReference type="EMBL" id="KAK7946585.1"/>
    </source>
</evidence>
<keyword evidence="2" id="KW-0597">Phosphoprotein</keyword>
<dbReference type="InterPro" id="IPR014043">
    <property type="entry name" value="Acyl_transferase_dom"/>
</dbReference>
<keyword evidence="5" id="KW-0560">Oxidoreductase</keyword>
<dbReference type="InterPro" id="IPR049900">
    <property type="entry name" value="PKS_mFAS_DH"/>
</dbReference>
<dbReference type="PROSITE" id="PS00606">
    <property type="entry name" value="KS3_1"/>
    <property type="match status" value="1"/>
</dbReference>
<dbReference type="Pfam" id="PF02801">
    <property type="entry name" value="Ketoacyl-synt_C"/>
    <property type="match status" value="1"/>
</dbReference>
<dbReference type="InterPro" id="IPR020807">
    <property type="entry name" value="PKS_DH"/>
</dbReference>
<dbReference type="InterPro" id="IPR049552">
    <property type="entry name" value="PKS_DH_N"/>
</dbReference>
<comment type="caution">
    <text evidence="12">The sequence shown here is derived from an EMBL/GenBank/DDBJ whole genome shotgun (WGS) entry which is preliminary data.</text>
</comment>
<dbReference type="SMART" id="SM00822">
    <property type="entry name" value="PKS_KR"/>
    <property type="match status" value="1"/>
</dbReference>
<dbReference type="InterPro" id="IPR014031">
    <property type="entry name" value="Ketoacyl_synth_C"/>
</dbReference>
<dbReference type="PROSITE" id="PS50075">
    <property type="entry name" value="CARRIER"/>
    <property type="match status" value="1"/>
</dbReference>
<dbReference type="InterPro" id="IPR036736">
    <property type="entry name" value="ACP-like_sf"/>
</dbReference>
<dbReference type="InterPro" id="IPR016036">
    <property type="entry name" value="Malonyl_transacylase_ACP-bd"/>
</dbReference>
<dbReference type="Pfam" id="PF16197">
    <property type="entry name" value="KAsynt_C_assoc"/>
    <property type="match status" value="1"/>
</dbReference>
<evidence type="ECO:0000313" key="13">
    <source>
        <dbReference type="Proteomes" id="UP001391051"/>
    </source>
</evidence>
<dbReference type="Pfam" id="PF13602">
    <property type="entry name" value="ADH_zinc_N_2"/>
    <property type="match status" value="1"/>
</dbReference>
<dbReference type="InterPro" id="IPR032821">
    <property type="entry name" value="PKS_assoc"/>
</dbReference>
<dbReference type="InterPro" id="IPR020843">
    <property type="entry name" value="ER"/>
</dbReference>
<dbReference type="PROSITE" id="PS52004">
    <property type="entry name" value="KS3_2"/>
    <property type="match status" value="1"/>
</dbReference>
<evidence type="ECO:0000259" key="10">
    <source>
        <dbReference type="PROSITE" id="PS52004"/>
    </source>
</evidence>
<dbReference type="InterPro" id="IPR056501">
    <property type="entry name" value="NAD-bd_HRPKS_sdrA"/>
</dbReference>
<feature type="region of interest" description="N-terminal hotdog fold" evidence="8">
    <location>
        <begin position="995"/>
        <end position="1138"/>
    </location>
</feature>
<dbReference type="SUPFAM" id="SSF51735">
    <property type="entry name" value="NAD(P)-binding Rossmann-fold domains"/>
    <property type="match status" value="2"/>
</dbReference>
<sequence>MTTTCEPVVADIPGPLLAVNEKTGVVISETKPLEWSPKSDKPSISTVIDDDAVCISGMACLLPGGIESTSDLWDFLYQKKSAQGPIPEERFDIGGFYHKDNNRAGAMNVDGGYFLKTDVRQFDNAFFGINNLEAAYMDPQQRKLLEVVFQCFQDAGVSMEEISGTNTAVYVGNFTVDYQSIQSRDPDYLHRYAATGGGTSIMANRISHVFNLQGPSLTLDTACSSTIYALHQAVTAIKNGDCDGAIHLGTAKGGFLSPTSTCHTFDASADGYARGEGVNAIYIKRFSSAAESGNKIRSVIRGTAINAFVILSYSGPSPNGRTPGITLPSAALQESVVRKAYQNAGLQFADTDYIECHGTGTAVGDPIEVDALASCFTAREGVPLMIGSVKTNLGHSEAASGLTSLMKVTLAFEHGMIPPTYGVKQLNKKRKIAAYLSHRIKPRWSFSDAFPAVKLESRNMKVLNEPESWPRSLRRASVNSFGYGGANGHVILESVSSYLNDLPLLNGSALVNGKRNDRPLTDEVFVLPFSAASPHSLEMRRQQVSGLVAQSGPDELSSLAFTLAQRESRLRLRDFLLVKADSKPTTLEAAAPDQSAQGEQPLPFAFIFTGQGAQYAGMAKELIQNNELFLTSIRKLDGTLQSLPAQYAPTWTLEQAILDPPATSKVNDVTRSQPLCTAVQIALVDLLRSWGIRPSAVIGHSSGEIAASYGAGLLSASQAILAAYFRGFAVEQLQERGAMMAAGVTPEAARTMIEEKSLDGVCVACVNAPESVTLSGTREAIGILQAELQSQQKFARLLETGGRAYHSHMMVAIGDLYEELVAPHLSIAKDTSEPLQAKMCSTVGHTPESVGTVDETTDMASYFRRNLEQPVQFSSALAGLLAGDDKYYLVEIGPHSALKGPVQQIRTSIKRDQTSAPYSPTIVRKEDASLCLKKLAGELFRHGHRLDWQAVNNNIPQTREMLQDLPPYPFDYTRPLPWHEPRASVDIRNRAHLRHELLGTRTAASNGIDWSWRNILRLSEMPWLRDHKLESQVVLPGAAYVAMAIEALSQTLGLKPRLVAGESMGFEGKSINISAPFLVRDESDPEFEHTELHTTLCQQKISTADASSDWYEFTVSSWASGQTTLHCAGSIRMTAEPGAEAKRGSTLVSGEGYEAWSMGRWYDKSREEGLNFGPYFQSLTSLHTDGNRTSTEAIATTHLQPPSVNAKDVYYAAHPITIDACIQAAIMGGTAGNLSTLRAYVPIFISECRIQVPPGGPSSVGAEKECRVHTRMERTGLSSRKVDCTLRLPDGTPAIDLKDLRMSLYTGKAPVQALSSIYLERHPCLRILWRPDILRVHPGAEGALRDYVGAFSAQQAADMKDNESLLVFGAMLDLISHKFPRMRVLELGSGCECAAKQCLSLLDKDTAFPRCRSWIKGDLDEENKLCIQSESSEPFDYSTAKSFWAQSAKELESFTSDRSVIITRTTDEAVSSLEAAGFVLLRLPHETLLAVPGQKMTGLEGKEVLILKPNKSSSKIDALVTAIGSYLGKKAGCTISTTTLDGINSAKVTGETVCISLLEIEGEFLATMSADDMNYLRLITDVVTRIVWLTGADMMEAPNPDLTLSSGLSRALMLEQPSLRFAVLDIGAANTGDPEIMATTCENLTRVLGAHYATDDTEFIQRGPLLNVSRFVPDLALNALFRERLEEPQQQSDSIATATLEEVAPAKIAIGQVGMTDTIHFQQISEPPSACPPGYVDVDLRAVSLNAKDIYAMSGRVETRGATMALDFSGVISAVGPDITHLRPGDRVAGLAPNHFGTTERVPAASCHKMLPDEEFTVLPTLLTVYSTALFALRDRASLRAGESVLIHAGAGAFGLAAIAMAQHMGATVYTTAGSAAKREYLVREMGVPAAHIFNSRDASFVEGVRAATGGRGVDVVVNSLVGDLMHASWGCIASFGRFVEIGKRELINAGKLDMHAFLKNSTFTAFDLSEFFYAEDPYYRNIFYGLIAESLELYRAGKVKAPPIATFDVSDIAQAYRYFNNKDRVGKVVVSMENPKSRVPVVSAKYKTIFDANKTYLLVGCLGGLGRSLSRWMVARGARKFVFLGRSGCDKPSAQQLVSRLQSAGATVTVVRGDVANAEHVRNAVAACTALGPIGGVVQAAMGLKEALFTTMTNDAWHTGIQPKWSGTWNLHYALEGHDDALDFFAMTSSLSGSCGTATESNYCAANGFLDAFAQWRRSHNKPAVALGLGMISEVGYLHENPEIEALLLRKGIQPLNEEEFLQVFDLGLAGPGGDFDFAAHRGSQTPTLNLAHILTGLEPLGIRKLMDKGFDVNNGIMEDARTSLLAASLLAEQDANESGDGGADASQLAAAAAWVKEVPNNALAMFGAEVAAASLQEAILRLAKRRFSNLILMPMDQVDERKPLPSFGVDSMLAAEFRTWFWNTFKVDIPFLDIVSPQKALVNLSEFVETTLVASWAA</sequence>
<keyword evidence="3" id="KW-0808">Transferase</keyword>
<dbReference type="InterPro" id="IPR013968">
    <property type="entry name" value="PKS_KR"/>
</dbReference>
<dbReference type="Pfam" id="PF00109">
    <property type="entry name" value="ketoacyl-synt"/>
    <property type="match status" value="1"/>
</dbReference>
<dbReference type="SUPFAM" id="SSF52151">
    <property type="entry name" value="FabD/lysophospholipase-like"/>
    <property type="match status" value="1"/>
</dbReference>
<dbReference type="InterPro" id="IPR057326">
    <property type="entry name" value="KR_dom"/>
</dbReference>
<evidence type="ECO:0000256" key="1">
    <source>
        <dbReference type="ARBA" id="ARBA00022450"/>
    </source>
</evidence>
<dbReference type="InterPro" id="IPR020841">
    <property type="entry name" value="PKS_Beta-ketoAc_synthase_dom"/>
</dbReference>
<dbReference type="SMART" id="SM00829">
    <property type="entry name" value="PKS_ER"/>
    <property type="match status" value="1"/>
</dbReference>
<dbReference type="EMBL" id="JAQQWE010000007">
    <property type="protein sequence ID" value="KAK7946585.1"/>
    <property type="molecule type" value="Genomic_DNA"/>
</dbReference>
<dbReference type="InterPro" id="IPR011032">
    <property type="entry name" value="GroES-like_sf"/>
</dbReference>
<dbReference type="InterPro" id="IPR036291">
    <property type="entry name" value="NAD(P)-bd_dom_sf"/>
</dbReference>
<dbReference type="Pfam" id="PF21089">
    <property type="entry name" value="PKS_DH_N"/>
    <property type="match status" value="1"/>
</dbReference>
<dbReference type="Gene3D" id="3.10.129.110">
    <property type="entry name" value="Polyketide synthase dehydratase"/>
    <property type="match status" value="1"/>
</dbReference>
<evidence type="ECO:0000259" key="9">
    <source>
        <dbReference type="PROSITE" id="PS50075"/>
    </source>
</evidence>
<evidence type="ECO:0000259" key="11">
    <source>
        <dbReference type="PROSITE" id="PS52019"/>
    </source>
</evidence>
<dbReference type="InterPro" id="IPR014030">
    <property type="entry name" value="Ketoacyl_synth_N"/>
</dbReference>
<dbReference type="PANTHER" id="PTHR43775">
    <property type="entry name" value="FATTY ACID SYNTHASE"/>
    <property type="match status" value="1"/>
</dbReference>
<keyword evidence="1" id="KW-0596">Phosphopantetheine</keyword>
<dbReference type="SMART" id="SM00827">
    <property type="entry name" value="PKS_AT"/>
    <property type="match status" value="1"/>
</dbReference>
<feature type="active site" description="Proton donor; for dehydratase activity" evidence="8">
    <location>
        <position position="1219"/>
    </location>
</feature>
<dbReference type="Pfam" id="PF14765">
    <property type="entry name" value="PS-DH"/>
    <property type="match status" value="1"/>
</dbReference>
<dbReference type="Gene3D" id="3.40.366.10">
    <property type="entry name" value="Malonyl-Coenzyme A Acyl Carrier Protein, domain 2"/>
    <property type="match status" value="1"/>
</dbReference>
<dbReference type="Gene3D" id="3.40.50.720">
    <property type="entry name" value="NAD(P)-binding Rossmann-like Domain"/>
    <property type="match status" value="2"/>
</dbReference>
<gene>
    <name evidence="12" type="ORF">PG986_010906</name>
</gene>
<keyword evidence="13" id="KW-1185">Reference proteome</keyword>
<keyword evidence="6" id="KW-0511">Multifunctional enzyme</keyword>
<keyword evidence="4" id="KW-0521">NADP</keyword>
<dbReference type="Pfam" id="PF08240">
    <property type="entry name" value="ADH_N"/>
    <property type="match status" value="1"/>
</dbReference>